<reference evidence="7 8" key="1">
    <citation type="journal article" date="2010" name="Virol. J.">
        <title>Genomes of the T4-related bacteriophages as windows on microbial genome evolution.</title>
        <authorList>
            <person name="Petrov V.M."/>
            <person name="Ratnayaka S."/>
            <person name="Nolan J.M."/>
            <person name="Miller E.S."/>
            <person name="Karam J.D."/>
        </authorList>
    </citation>
    <scope>NUCLEOTIDE SEQUENCE [LARGE SCALE GENOMIC DNA]</scope>
</reference>
<feature type="domain" description="Terminase large subunit gp17-like C-terminal" evidence="6">
    <location>
        <begin position="401"/>
        <end position="553"/>
    </location>
</feature>
<feature type="active site" description="For ATPase activity" evidence="5">
    <location>
        <position position="257"/>
    </location>
</feature>
<dbReference type="HAMAP" id="MF_04146">
    <property type="entry name" value="TERL_T4"/>
    <property type="match status" value="1"/>
</dbReference>
<feature type="binding site" evidence="5">
    <location>
        <position position="403"/>
    </location>
    <ligand>
        <name>Mg(2+)</name>
        <dbReference type="ChEBI" id="CHEBI:18420"/>
        <label>2</label>
        <note>catalytic; for nuclease activity</note>
    </ligand>
</feature>
<keyword evidence="2 5" id="KW-0547">Nucleotide-binding</keyword>
<dbReference type="InterPro" id="IPR027417">
    <property type="entry name" value="P-loop_NTPase"/>
</dbReference>
<feature type="binding site" evidence="5">
    <location>
        <position position="403"/>
    </location>
    <ligand>
        <name>Mg(2+)</name>
        <dbReference type="ChEBI" id="CHEBI:18420"/>
        <label>1</label>
        <note>catalytic; for nuclease activity</note>
    </ligand>
</feature>
<keyword evidence="5" id="KW-0255">Endonuclease</keyword>
<keyword evidence="5" id="KW-0540">Nuclease</keyword>
<dbReference type="GeneID" id="9926611"/>
<feature type="binding site" evidence="5">
    <location>
        <position position="203"/>
    </location>
    <ligand>
        <name>ATP</name>
        <dbReference type="ChEBI" id="CHEBI:30616"/>
    </ligand>
</feature>
<comment type="cofactor">
    <cofactor evidence="5">
        <name>Mg(2+)</name>
        <dbReference type="ChEBI" id="CHEBI:18420"/>
    </cofactor>
    <text evidence="5">ATPase activity requires 1 Mg(2+) ion per subunit. Nuclease activity probably requires 2 Mg(2+) ions per subunit.</text>
</comment>
<dbReference type="GO" id="GO:0016887">
    <property type="term" value="F:ATP hydrolysis activity"/>
    <property type="evidence" value="ECO:0007669"/>
    <property type="project" value="InterPro"/>
</dbReference>
<feature type="short sequence motif" description="ATPase coupling" evidence="5">
    <location>
        <begin position="286"/>
        <end position="288"/>
    </location>
</feature>
<keyword evidence="5" id="KW-0479">Metal-binding</keyword>
<evidence type="ECO:0000256" key="5">
    <source>
        <dbReference type="HAMAP-Rule" id="MF_04146"/>
    </source>
</evidence>
<dbReference type="RefSeq" id="YP_004010314.1">
    <property type="nucleotide sequence ID" value="NC_014663.1"/>
</dbReference>
<feature type="site" description="Modulates nuclease activity" evidence="5">
    <location>
        <position position="411"/>
    </location>
</feature>
<sequence length="609" mass="69520">MTTTNLQQELAKNHPLNAHSLTIKHPSALEMKVEDGIKFFKSQWDEKWYPEKFSDYQRLNPIVKIRLQGEDPSNFTTFKDKSNKRSRYLGLPNLKRANIKIQWNQDMISEWIRCRDDIVYFAETYCAITHIDYGTIKVQLRDYQKDMLKIMAENRMSVSKLSRQLGKTTVVAIFLAWFACFNKDKNIGILAHKGSMSAEVLDRTKQAIELLPDFLQPGIVEWNKGSIELDNGSAISAYAASPDAVRGNSFSLIYIDECAFIPNFNDAWLAIQPVISSGRHSKIIITTTPNGMNHFYDIWTAAVEGISGFVPYESEWNAVKERLYDDKDVFDDGWHFSFTTIGGSSVEQFRQEHVGVFAGGQGTLSLRHETCNLKLETPINVGDSTFYKYKEPDPTRKYIATLDSAEGRGQDYHCMNIIDVTDEQWEQVAVLHSNTISHLILPDIILKHLLDYNEAPIYIELNSTGVSIAKTLYSDLEYENVICDSFVDLGMKQTKRTKAVGCSTLKDLIEKDKLLLNHRKTVQELRVFIEKGVSWAAEDGFHDDCVMSLVIFAWLSTQQKFSEFTDRDDIRLAFDVFRQELEDMNDDYAPVVFVDNGVGEPESHGVSFV</sequence>
<evidence type="ECO:0000256" key="4">
    <source>
        <dbReference type="ARBA" id="ARBA00023219"/>
    </source>
</evidence>
<dbReference type="EMBL" id="HM004124">
    <property type="protein sequence ID" value="ADG60077.1"/>
    <property type="molecule type" value="Genomic_DNA"/>
</dbReference>
<keyword evidence="4 5" id="KW-0231">Viral genome packaging</keyword>
<dbReference type="EC" id="3.6.4.-" evidence="5"/>
<evidence type="ECO:0000256" key="3">
    <source>
        <dbReference type="ARBA" id="ARBA00022840"/>
    </source>
</evidence>
<dbReference type="InterPro" id="IPR044267">
    <property type="entry name" value="Terminase_large_su_gp17-like"/>
</dbReference>
<dbReference type="SUPFAM" id="SSF52540">
    <property type="entry name" value="P-loop containing nucleoside triphosphate hydrolases"/>
    <property type="match status" value="1"/>
</dbReference>
<feature type="binding site" evidence="5">
    <location>
        <position position="460"/>
    </location>
    <ligand>
        <name>Mg(2+)</name>
        <dbReference type="ChEBI" id="CHEBI:18420"/>
        <label>2</label>
        <note>catalytic; for nuclease activity</note>
    </ligand>
</feature>
<gene>
    <name evidence="7" type="primary">17</name>
    <name evidence="7" type="ORF">Acj9p177</name>
</gene>
<feature type="binding site" evidence="5">
    <location>
        <position position="144"/>
    </location>
    <ligand>
        <name>ATP</name>
        <dbReference type="ChEBI" id="CHEBI:30616"/>
    </ligand>
</feature>
<dbReference type="GO" id="GO:0005524">
    <property type="term" value="F:ATP binding"/>
    <property type="evidence" value="ECO:0007669"/>
    <property type="project" value="UniProtKB-KW"/>
</dbReference>
<evidence type="ECO:0000259" key="6">
    <source>
        <dbReference type="Pfam" id="PF17289"/>
    </source>
</evidence>
<dbReference type="GO" id="GO:0004519">
    <property type="term" value="F:endonuclease activity"/>
    <property type="evidence" value="ECO:0007669"/>
    <property type="project" value="UniProtKB-UniRule"/>
</dbReference>
<keyword evidence="5" id="KW-0460">Magnesium</keyword>
<proteinExistence type="inferred from homology"/>
<dbReference type="GO" id="GO:0019073">
    <property type="term" value="P:viral DNA genome packaging"/>
    <property type="evidence" value="ECO:0007669"/>
    <property type="project" value="UniProtKB-UniRule"/>
</dbReference>
<dbReference type="Gene3D" id="3.40.50.300">
    <property type="entry name" value="P-loop containing nucleotide triphosphate hydrolases"/>
    <property type="match status" value="1"/>
</dbReference>
<protein>
    <recommendedName>
        <fullName evidence="5">Terminase, large subunit</fullName>
    </recommendedName>
    <alternativeName>
        <fullName evidence="5">DNA-packaging protein</fullName>
    </alternativeName>
    <domain>
        <recommendedName>
            <fullName evidence="5">ATPase</fullName>
            <ecNumber evidence="5">3.6.4.-</ecNumber>
        </recommendedName>
    </domain>
    <domain>
        <recommendedName>
            <fullName evidence="5">Endonuclease</fullName>
            <ecNumber evidence="5">3.1.21.-</ecNumber>
        </recommendedName>
    </domain>
</protein>
<comment type="function">
    <text evidence="5">The terminase large subunit acts as an ATP driven molecular motor necessary for viral DNA translocation into empty capsids and as an endonuclease that cuts the viral genome to initiate and to end a packaging reaction. The terminase lies at a unique vertex of the procapsid and is composed of two subunits, a small terminase subunit involved in viral DNA recognition (packaging sequence), and a large terminase subunit possessing endonucleolytic and ATPase activities. Both terminase subunits heterooligomerize and are docked on the portal protein to form the packaging machine. The terminase large subunit exhibits endonuclease activity and cleaves the viral genome concatemer. Once the capsid is packaged with the DNA, the terminase complex is substituted by the tail.</text>
</comment>
<keyword evidence="1 5" id="KW-1188">Viral release from host cell</keyword>
<comment type="similarity">
    <text evidence="5">Belongs to the Tequatrovirus large terminase family.</text>
</comment>
<comment type="domain">
    <text evidence="5">The N-terminus contains an ATPase domain. The C-terminus contains an endonuclease domain.</text>
</comment>
<dbReference type="GO" id="GO:0098009">
    <property type="term" value="C:viral terminase, large subunit"/>
    <property type="evidence" value="ECO:0007669"/>
    <property type="project" value="UniProtKB-UniRule"/>
</dbReference>
<dbReference type="Proteomes" id="UP000008731">
    <property type="component" value="Segment"/>
</dbReference>
<dbReference type="Pfam" id="PF03237">
    <property type="entry name" value="Terminase_6N"/>
    <property type="match status" value="1"/>
</dbReference>
<keyword evidence="8" id="KW-1185">Reference proteome</keyword>
<dbReference type="Gene3D" id="3.30.420.240">
    <property type="match status" value="1"/>
</dbReference>
<dbReference type="KEGG" id="vg:9926611"/>
<dbReference type="EC" id="3.1.21.-" evidence="5"/>
<keyword evidence="5" id="KW-0378">Hydrolase</keyword>
<feature type="short sequence motif" description="Walker B motif" evidence="5">
    <location>
        <begin position="252"/>
        <end position="257"/>
    </location>
</feature>
<dbReference type="GO" id="GO:0051276">
    <property type="term" value="P:chromosome organization"/>
    <property type="evidence" value="ECO:0007669"/>
    <property type="project" value="UniProtKB-UniRule"/>
</dbReference>
<organism evidence="7 8">
    <name type="scientific">Acinetobacter phage Acj9</name>
    <dbReference type="NCBI Taxonomy" id="760939"/>
    <lineage>
        <taxon>Viruses</taxon>
        <taxon>Duplodnaviria</taxon>
        <taxon>Heunggongvirae</taxon>
        <taxon>Uroviricota</taxon>
        <taxon>Caudoviricetes</taxon>
        <taxon>Pantevenvirales</taxon>
        <taxon>Straboviridae</taxon>
        <taxon>Twarogvirinae</taxon>
        <taxon>Acajnonavirus</taxon>
        <taxon>Acajnonavirus acj9</taxon>
    </lineage>
</organism>
<dbReference type="OrthoDB" id="2011at10239"/>
<dbReference type="InterPro" id="IPR035421">
    <property type="entry name" value="Terminase_6C"/>
</dbReference>
<feature type="binding site" evidence="5">
    <location>
        <position position="544"/>
    </location>
    <ligand>
        <name>Mg(2+)</name>
        <dbReference type="ChEBI" id="CHEBI:18420"/>
        <label>1</label>
        <note>catalytic; for nuclease activity</note>
    </ligand>
</feature>
<evidence type="ECO:0000256" key="1">
    <source>
        <dbReference type="ARBA" id="ARBA00022612"/>
    </source>
</evidence>
<evidence type="ECO:0000313" key="8">
    <source>
        <dbReference type="Proteomes" id="UP000008731"/>
    </source>
</evidence>
<feature type="binding site" evidence="5">
    <location>
        <position position="139"/>
    </location>
    <ligand>
        <name>ATP</name>
        <dbReference type="ChEBI" id="CHEBI:30616"/>
    </ligand>
</feature>
<feature type="short sequence motif" description="Walker A motif" evidence="5">
    <location>
        <begin position="162"/>
        <end position="168"/>
    </location>
</feature>
<dbReference type="GO" id="GO:0046872">
    <property type="term" value="F:metal ion binding"/>
    <property type="evidence" value="ECO:0007669"/>
    <property type="project" value="UniProtKB-UniRule"/>
</dbReference>
<keyword evidence="3 5" id="KW-0067">ATP-binding</keyword>
<evidence type="ECO:0000256" key="2">
    <source>
        <dbReference type="ARBA" id="ARBA00022741"/>
    </source>
</evidence>
<comment type="subunit">
    <text evidence="5">Interacts with the terminase small subunit; the active complex is probably heterooligomeric. Interacts with the portal protein.</text>
</comment>
<dbReference type="Pfam" id="PF17289">
    <property type="entry name" value="Terminase_6C"/>
    <property type="match status" value="1"/>
</dbReference>
<name>E5EPW1_9CAUD</name>
<evidence type="ECO:0000313" key="7">
    <source>
        <dbReference type="EMBL" id="ADG60077.1"/>
    </source>
</evidence>
<accession>E5EPW1</accession>